<evidence type="ECO:0000313" key="8">
    <source>
        <dbReference type="EMBL" id="HGI30776.1"/>
    </source>
</evidence>
<dbReference type="GO" id="GO:0006018">
    <property type="term" value="P:2-deoxyribose 1-phosphate catabolic process"/>
    <property type="evidence" value="ECO:0007669"/>
    <property type="project" value="UniProtKB-UniRule"/>
</dbReference>
<proteinExistence type="inferred from homology"/>
<evidence type="ECO:0000256" key="2">
    <source>
        <dbReference type="ARBA" id="ARBA00022490"/>
    </source>
</evidence>
<dbReference type="HAMAP" id="MF_00114">
    <property type="entry name" value="DeoC_type1"/>
    <property type="match status" value="1"/>
</dbReference>
<dbReference type="InterPro" id="IPR011343">
    <property type="entry name" value="DeoC"/>
</dbReference>
<dbReference type="FunFam" id="3.20.20.70:FF:000044">
    <property type="entry name" value="Deoxyribose-phosphate aldolase"/>
    <property type="match status" value="1"/>
</dbReference>
<comment type="similarity">
    <text evidence="1 7">Belongs to the DeoC/FbaB aldolase family. DeoC type 1 subfamily.</text>
</comment>
<evidence type="ECO:0000256" key="4">
    <source>
        <dbReference type="ARBA" id="ARBA00023270"/>
    </source>
</evidence>
<accession>A0A7V4DE09</accession>
<feature type="active site" description="Proton donor/acceptor" evidence="7">
    <location>
        <position position="128"/>
    </location>
</feature>
<dbReference type="GO" id="GO:0004139">
    <property type="term" value="F:deoxyribose-phosphate aldolase activity"/>
    <property type="evidence" value="ECO:0007669"/>
    <property type="project" value="UniProtKB-UniRule"/>
</dbReference>
<dbReference type="NCBIfam" id="TIGR00126">
    <property type="entry name" value="deoC"/>
    <property type="match status" value="1"/>
</dbReference>
<evidence type="ECO:0000256" key="3">
    <source>
        <dbReference type="ARBA" id="ARBA00023239"/>
    </source>
</evidence>
<comment type="pathway">
    <text evidence="7">Carbohydrate degradation; 2-deoxy-D-ribose 1-phosphate degradation; D-glyceraldehyde 3-phosphate and acetaldehyde from 2-deoxy-alpha-D-ribose 1-phosphate: step 2/2.</text>
</comment>
<feature type="active site" description="Schiff-base intermediate with acetaldehyde" evidence="7">
    <location>
        <position position="190"/>
    </location>
</feature>
<comment type="caution">
    <text evidence="8">The sequence shown here is derived from an EMBL/GenBank/DDBJ whole genome shotgun (WGS) entry which is preliminary data.</text>
</comment>
<keyword evidence="3 7" id="KW-0456">Lyase</keyword>
<keyword evidence="4 7" id="KW-0704">Schiff base</keyword>
<evidence type="ECO:0000256" key="6">
    <source>
        <dbReference type="ARBA" id="ARBA00056337"/>
    </source>
</evidence>
<dbReference type="InterPro" id="IPR028581">
    <property type="entry name" value="DeoC_typeI"/>
</dbReference>
<dbReference type="Pfam" id="PF01791">
    <property type="entry name" value="DeoC"/>
    <property type="match status" value="1"/>
</dbReference>
<dbReference type="GO" id="GO:0009264">
    <property type="term" value="P:deoxyribonucleotide catabolic process"/>
    <property type="evidence" value="ECO:0007669"/>
    <property type="project" value="UniProtKB-UniRule"/>
</dbReference>
<keyword evidence="2 7" id="KW-0963">Cytoplasm</keyword>
<dbReference type="InterPro" id="IPR013785">
    <property type="entry name" value="Aldolase_TIM"/>
</dbReference>
<dbReference type="PIRSF" id="PIRSF001357">
    <property type="entry name" value="DeoC"/>
    <property type="match status" value="1"/>
</dbReference>
<evidence type="ECO:0000256" key="7">
    <source>
        <dbReference type="HAMAP-Rule" id="MF_00114"/>
    </source>
</evidence>
<dbReference type="Gene3D" id="3.20.20.70">
    <property type="entry name" value="Aldolase class I"/>
    <property type="match status" value="1"/>
</dbReference>
<reference evidence="8" key="1">
    <citation type="journal article" date="2020" name="mSystems">
        <title>Genome- and Community-Level Interaction Insights into Carbon Utilization and Element Cycling Functions of Hydrothermarchaeota in Hydrothermal Sediment.</title>
        <authorList>
            <person name="Zhou Z."/>
            <person name="Liu Y."/>
            <person name="Xu W."/>
            <person name="Pan J."/>
            <person name="Luo Z.H."/>
            <person name="Li M."/>
        </authorList>
    </citation>
    <scope>NUCLEOTIDE SEQUENCE [LARGE SCALE GENOMIC DNA]</scope>
    <source>
        <strain evidence="8">SpSt-747</strain>
    </source>
</reference>
<dbReference type="UniPathway" id="UPA00002">
    <property type="reaction ID" value="UER00468"/>
</dbReference>
<comment type="subcellular location">
    <subcellularLocation>
        <location evidence="7">Cytoplasm</location>
    </subcellularLocation>
</comment>
<dbReference type="InterPro" id="IPR002915">
    <property type="entry name" value="DeoC/FbaB/LacD_aldolase"/>
</dbReference>
<dbReference type="SMART" id="SM01133">
    <property type="entry name" value="DeoC"/>
    <property type="match status" value="1"/>
</dbReference>
<dbReference type="SUPFAM" id="SSF51569">
    <property type="entry name" value="Aldolase"/>
    <property type="match status" value="1"/>
</dbReference>
<comment type="function">
    <text evidence="6 7">Catalyzes a reversible aldol reaction between acetaldehyde and D-glyceraldehyde 3-phosphate to generate 2-deoxy-D-ribose 5-phosphate.</text>
</comment>
<protein>
    <recommendedName>
        <fullName evidence="7">Deoxyribose-phosphate aldolase</fullName>
        <shortName evidence="7">DERA</shortName>
        <ecNumber evidence="7">4.1.2.4</ecNumber>
    </recommendedName>
    <alternativeName>
        <fullName evidence="7">2-deoxy-D-ribose 5-phosphate aldolase</fullName>
    </alternativeName>
    <alternativeName>
        <fullName evidence="7">Phosphodeoxyriboaldolase</fullName>
        <shortName evidence="7">Deoxyriboaldolase</shortName>
    </alternativeName>
</protein>
<name>A0A7V4DE09_9BACT</name>
<dbReference type="EMBL" id="DTFV01000079">
    <property type="protein sequence ID" value="HGI30776.1"/>
    <property type="molecule type" value="Genomic_DNA"/>
</dbReference>
<dbReference type="GO" id="GO:0016052">
    <property type="term" value="P:carbohydrate catabolic process"/>
    <property type="evidence" value="ECO:0007669"/>
    <property type="project" value="TreeGrafter"/>
</dbReference>
<evidence type="ECO:0000256" key="1">
    <source>
        <dbReference type="ARBA" id="ARBA00010936"/>
    </source>
</evidence>
<evidence type="ECO:0000256" key="5">
    <source>
        <dbReference type="ARBA" id="ARBA00048791"/>
    </source>
</evidence>
<comment type="catalytic activity">
    <reaction evidence="5 7">
        <text>2-deoxy-D-ribose 5-phosphate = D-glyceraldehyde 3-phosphate + acetaldehyde</text>
        <dbReference type="Rhea" id="RHEA:12821"/>
        <dbReference type="ChEBI" id="CHEBI:15343"/>
        <dbReference type="ChEBI" id="CHEBI:59776"/>
        <dbReference type="ChEBI" id="CHEBI:62877"/>
        <dbReference type="EC" id="4.1.2.4"/>
    </reaction>
</comment>
<dbReference type="PANTHER" id="PTHR10889">
    <property type="entry name" value="DEOXYRIBOSE-PHOSPHATE ALDOLASE"/>
    <property type="match status" value="1"/>
</dbReference>
<gene>
    <name evidence="7 8" type="primary">deoC</name>
    <name evidence="8" type="ORF">ENV30_05650</name>
</gene>
<organism evidence="8">
    <name type="scientific">Candidatus Caldatribacterium californiense</name>
    <dbReference type="NCBI Taxonomy" id="1454726"/>
    <lineage>
        <taxon>Bacteria</taxon>
        <taxon>Pseudomonadati</taxon>
        <taxon>Atribacterota</taxon>
        <taxon>Atribacteria</taxon>
        <taxon>Atribacterales</taxon>
        <taxon>Candidatus Caldatribacteriaceae</taxon>
        <taxon>Candidatus Caldatribacterium</taxon>
    </lineage>
</organism>
<dbReference type="EC" id="4.1.2.4" evidence="7"/>
<dbReference type="PANTHER" id="PTHR10889:SF1">
    <property type="entry name" value="DEOXYRIBOSE-PHOSPHATE ALDOLASE"/>
    <property type="match status" value="1"/>
</dbReference>
<sequence length="253" mass="27553">MVSIPELRRRVEDILGVEIPLRARFPEKESIPEREEDLQGFLAQHTDLTLLRPTATRQEVRELCEKARKYGVFSVIVHPYYVALCSEILEGSGVLVGVAVGFPLGQNKPEIKAREARLAFQEGAREADMVVNLAALREGDWKMVYQDIRGVVEEMSPHVVKVVLEAGYLTEEEKAIGCLIACAARAHFVKTATGFGPSGATEEDVRLFRQVVGPYLGVKAAGGIKTRAQALALLRAGANRLGTSSLAVVTGEG</sequence>
<dbReference type="AlphaFoldDB" id="A0A7V4DE09"/>
<feature type="active site" description="Proton donor/acceptor" evidence="7">
    <location>
        <position position="219"/>
    </location>
</feature>
<dbReference type="CDD" id="cd00959">
    <property type="entry name" value="DeoC"/>
    <property type="match status" value="1"/>
</dbReference>
<dbReference type="GO" id="GO:0005737">
    <property type="term" value="C:cytoplasm"/>
    <property type="evidence" value="ECO:0007669"/>
    <property type="project" value="UniProtKB-SubCell"/>
</dbReference>